<dbReference type="Pfam" id="PF24160">
    <property type="entry name" value="UVB_sens_C"/>
    <property type="match status" value="1"/>
</dbReference>
<dbReference type="PANTHER" id="PTHR12770:SF31">
    <property type="entry name" value="RUS FAMILY MEMBER 1"/>
    <property type="match status" value="1"/>
</dbReference>
<comment type="similarity">
    <text evidence="2">Belongs to the RUS1 family.</text>
</comment>
<sequence length="462" mass="51940">MEQETLFKEFSTEKRRTIVKPAGQNNVSVLKENQPFSIQDFITKIFLPRGYPDSVSKDYIEYQIYDCLQAACSTIIGIIAAQAVLKGVGVGNVQATALAATITWITKDLCGHLGQIMFAFFYGGVLDAYCKTWRLYADALNDLAMLSELALPLFPESFTILILCFSTLVYNIVGVAGSATRMAMTQHHAIEGNFADVSAKDAAQETAVNFVASIVALAFISIITNNIILIFILVLLHLYFNYRAVKSVILNKFNEPRYLHFLDSYFKSKTLCPIEVNLSESVFFRKQDDILMGYKIMIGQSLKQLTNYSADATYVNKIKNIYAMANYILIVNARDKIINVFLHENSTTDGILLAYFHAVVAAKVMHSIQNSSGSVLRLSKTKSFNRILLAIKKGELTRRNPTHSYEVQLEPSLILIKYLHEMVKLEWPSLRNTLRLAGWNVTNHSLIVGKWRVCQDGPKLNP</sequence>
<evidence type="ECO:0000256" key="3">
    <source>
        <dbReference type="ARBA" id="ARBA00022692"/>
    </source>
</evidence>
<dbReference type="InterPro" id="IPR054549">
    <property type="entry name" value="UVB_sens_RUS_dom"/>
</dbReference>
<feature type="transmembrane region" description="Helical" evidence="6">
    <location>
        <begin position="153"/>
        <end position="173"/>
    </location>
</feature>
<evidence type="ECO:0000259" key="7">
    <source>
        <dbReference type="Pfam" id="PF04884"/>
    </source>
</evidence>
<feature type="transmembrane region" description="Helical" evidence="6">
    <location>
        <begin position="210"/>
        <end position="240"/>
    </location>
</feature>
<dbReference type="RefSeq" id="XP_052746797.1">
    <property type="nucleotide sequence ID" value="XM_052890837.1"/>
</dbReference>
<evidence type="ECO:0000256" key="5">
    <source>
        <dbReference type="ARBA" id="ARBA00023136"/>
    </source>
</evidence>
<feature type="domain" description="Protein root UVB sensitive/RUS" evidence="7">
    <location>
        <begin position="37"/>
        <end position="268"/>
    </location>
</feature>
<keyword evidence="3 6" id="KW-0812">Transmembrane</keyword>
<dbReference type="InterPro" id="IPR006968">
    <property type="entry name" value="RUS_fam"/>
</dbReference>
<keyword evidence="4 6" id="KW-1133">Transmembrane helix</keyword>
<organism evidence="9 10">
    <name type="scientific">Bicyclus anynana</name>
    <name type="common">Squinting bush brown butterfly</name>
    <dbReference type="NCBI Taxonomy" id="110368"/>
    <lineage>
        <taxon>Eukaryota</taxon>
        <taxon>Metazoa</taxon>
        <taxon>Ecdysozoa</taxon>
        <taxon>Arthropoda</taxon>
        <taxon>Hexapoda</taxon>
        <taxon>Insecta</taxon>
        <taxon>Pterygota</taxon>
        <taxon>Neoptera</taxon>
        <taxon>Endopterygota</taxon>
        <taxon>Lepidoptera</taxon>
        <taxon>Glossata</taxon>
        <taxon>Ditrysia</taxon>
        <taxon>Papilionoidea</taxon>
        <taxon>Nymphalidae</taxon>
        <taxon>Satyrinae</taxon>
        <taxon>Satyrini</taxon>
        <taxon>Mycalesina</taxon>
        <taxon>Bicyclus</taxon>
    </lineage>
</organism>
<evidence type="ECO:0000256" key="4">
    <source>
        <dbReference type="ARBA" id="ARBA00022989"/>
    </source>
</evidence>
<reference evidence="10" key="1">
    <citation type="submission" date="2025-08" db="UniProtKB">
        <authorList>
            <consortium name="RefSeq"/>
        </authorList>
    </citation>
    <scope>IDENTIFICATION</scope>
</reference>
<proteinExistence type="inferred from homology"/>
<evidence type="ECO:0000256" key="2">
    <source>
        <dbReference type="ARBA" id="ARBA00007558"/>
    </source>
</evidence>
<name>A0ABM3M5P1_BICAN</name>
<evidence type="ECO:0000256" key="1">
    <source>
        <dbReference type="ARBA" id="ARBA00004370"/>
    </source>
</evidence>
<gene>
    <name evidence="10" type="primary">LOC112053530</name>
</gene>
<feature type="domain" description="Root UVB sensitive protein C-terminal" evidence="8">
    <location>
        <begin position="271"/>
        <end position="453"/>
    </location>
</feature>
<dbReference type="PANTHER" id="PTHR12770">
    <property type="entry name" value="RUS1 FAMILY PROTEIN C16ORF58"/>
    <property type="match status" value="1"/>
</dbReference>
<keyword evidence="5 6" id="KW-0472">Membrane</keyword>
<dbReference type="InterPro" id="IPR055412">
    <property type="entry name" value="UVB_sens_C"/>
</dbReference>
<evidence type="ECO:0000313" key="9">
    <source>
        <dbReference type="Proteomes" id="UP001652582"/>
    </source>
</evidence>
<protein>
    <submittedName>
        <fullName evidence="10">RUS family member 1</fullName>
    </submittedName>
</protein>
<evidence type="ECO:0000256" key="6">
    <source>
        <dbReference type="SAM" id="Phobius"/>
    </source>
</evidence>
<keyword evidence="9" id="KW-1185">Reference proteome</keyword>
<evidence type="ECO:0000313" key="10">
    <source>
        <dbReference type="RefSeq" id="XP_052746797.1"/>
    </source>
</evidence>
<dbReference type="Proteomes" id="UP001652582">
    <property type="component" value="Chromosome Z"/>
</dbReference>
<dbReference type="GeneID" id="112053530"/>
<accession>A0ABM3M5P1</accession>
<comment type="subcellular location">
    <subcellularLocation>
        <location evidence="1">Membrane</location>
    </subcellularLocation>
</comment>
<evidence type="ECO:0000259" key="8">
    <source>
        <dbReference type="Pfam" id="PF24160"/>
    </source>
</evidence>
<dbReference type="Pfam" id="PF04884">
    <property type="entry name" value="UVB_sens_prot"/>
    <property type="match status" value="1"/>
</dbReference>